<feature type="compositionally biased region" description="Basic and acidic residues" evidence="1">
    <location>
        <begin position="292"/>
        <end position="308"/>
    </location>
</feature>
<gene>
    <name evidence="2" type="ORF">PVAP13_8KG298801</name>
</gene>
<dbReference type="EMBL" id="CM029051">
    <property type="protein sequence ID" value="KAG2562881.1"/>
    <property type="molecule type" value="Genomic_DNA"/>
</dbReference>
<evidence type="ECO:0000313" key="2">
    <source>
        <dbReference type="EMBL" id="KAG2562875.1"/>
    </source>
</evidence>
<dbReference type="OrthoDB" id="592059at2759"/>
<dbReference type="AlphaFoldDB" id="A0A8T0PP55"/>
<dbReference type="PANTHER" id="PTHR36478:SF10">
    <property type="entry name" value="ELYS-LIKE DOMAIN-CONTAINING PROTEIN"/>
    <property type="match status" value="1"/>
</dbReference>
<protein>
    <submittedName>
        <fullName evidence="2">Uncharacterized protein</fullName>
    </submittedName>
</protein>
<sequence>MLAVMDCGGDGLAGAAEHPAVRRIRHRRLLAFLRHQGLERTFRSMVDETNAFFSAAHLQDCMRRGQWRAALGYLWRFVQPEDRRLLSLEAQVLHLFLVAHSCLADILAGTQEMKKAAAFLSKHRKHGPQGILRIHSILLTALHAKQHLVASWEHVRYRAAEIAYDLVLRTPELKGVVLQPAGPTKPSNVLPICSSTGRSYRRKNHLRQPQASALAKRYLRRRESLLSSSHYKESANEAELHAKTATWIADILDESLKAGKHQELHQTHPVQTSESQGTTKHSSQVGSTQDLNPRKNPVDVTASDEHNQYPKRQQTSGAFAEASMGTSPMRPWWLVLFSTSDASILQHDA</sequence>
<proteinExistence type="predicted"/>
<accession>A0A8T0PP55</accession>
<evidence type="ECO:0000256" key="1">
    <source>
        <dbReference type="SAM" id="MobiDB-lite"/>
    </source>
</evidence>
<dbReference type="Proteomes" id="UP000823388">
    <property type="component" value="Chromosome 8K"/>
</dbReference>
<dbReference type="PANTHER" id="PTHR36478">
    <property type="entry name" value="OS04G0614237 PROTEIN-RELATED"/>
    <property type="match status" value="1"/>
</dbReference>
<comment type="caution">
    <text evidence="2">The sequence shown here is derived from an EMBL/GenBank/DDBJ whole genome shotgun (WGS) entry which is preliminary data.</text>
</comment>
<feature type="compositionally biased region" description="Polar residues" evidence="1">
    <location>
        <begin position="268"/>
        <end position="291"/>
    </location>
</feature>
<organism evidence="2 3">
    <name type="scientific">Panicum virgatum</name>
    <name type="common">Blackwell switchgrass</name>
    <dbReference type="NCBI Taxonomy" id="38727"/>
    <lineage>
        <taxon>Eukaryota</taxon>
        <taxon>Viridiplantae</taxon>
        <taxon>Streptophyta</taxon>
        <taxon>Embryophyta</taxon>
        <taxon>Tracheophyta</taxon>
        <taxon>Spermatophyta</taxon>
        <taxon>Magnoliopsida</taxon>
        <taxon>Liliopsida</taxon>
        <taxon>Poales</taxon>
        <taxon>Poaceae</taxon>
        <taxon>PACMAD clade</taxon>
        <taxon>Panicoideae</taxon>
        <taxon>Panicodae</taxon>
        <taxon>Paniceae</taxon>
        <taxon>Panicinae</taxon>
        <taxon>Panicum</taxon>
        <taxon>Panicum sect. Hiantes</taxon>
    </lineage>
</organism>
<reference evidence="2 3" key="1">
    <citation type="submission" date="2020-05" db="EMBL/GenBank/DDBJ databases">
        <title>WGS assembly of Panicum virgatum.</title>
        <authorList>
            <person name="Lovell J.T."/>
            <person name="Jenkins J."/>
            <person name="Shu S."/>
            <person name="Juenger T.E."/>
            <person name="Schmutz J."/>
        </authorList>
    </citation>
    <scope>NUCLEOTIDE SEQUENCE [LARGE SCALE GENOMIC DNA]</scope>
    <source>
        <strain evidence="2">AP13</strain>
        <strain evidence="3">cv. AP13</strain>
    </source>
</reference>
<feature type="region of interest" description="Disordered" evidence="1">
    <location>
        <begin position="260"/>
        <end position="323"/>
    </location>
</feature>
<keyword evidence="3" id="KW-1185">Reference proteome</keyword>
<dbReference type="EMBL" id="CM029051">
    <property type="protein sequence ID" value="KAG2562875.1"/>
    <property type="molecule type" value="Genomic_DNA"/>
</dbReference>
<evidence type="ECO:0000313" key="3">
    <source>
        <dbReference type="Proteomes" id="UP000823388"/>
    </source>
</evidence>
<name>A0A8T0PP55_PANVG</name>